<comment type="caution">
    <text evidence="6">The sequence shown here is derived from an EMBL/GenBank/DDBJ whole genome shotgun (WGS) entry which is preliminary data.</text>
</comment>
<keyword evidence="2" id="KW-0328">Glycosyltransferase</keyword>
<dbReference type="PANTHER" id="PTHR13778">
    <property type="entry name" value="GLYCOSYLTRANSFERASE 8 DOMAIN-CONTAINING PROTEIN"/>
    <property type="match status" value="1"/>
</dbReference>
<dbReference type="Pfam" id="PF01501">
    <property type="entry name" value="Glyco_transf_8"/>
    <property type="match status" value="1"/>
</dbReference>
<dbReference type="PANTHER" id="PTHR13778:SF47">
    <property type="entry name" value="LIPOPOLYSACCHARIDE 1,3-GALACTOSYLTRANSFERASE"/>
    <property type="match status" value="1"/>
</dbReference>
<gene>
    <name evidence="6" type="ORF">KP79_PYT21549</name>
</gene>
<evidence type="ECO:0000313" key="6">
    <source>
        <dbReference type="EMBL" id="OWF56189.1"/>
    </source>
</evidence>
<dbReference type="SUPFAM" id="SSF53448">
    <property type="entry name" value="Nucleotide-diphospho-sugar transferases"/>
    <property type="match status" value="1"/>
</dbReference>
<keyword evidence="7" id="KW-1185">Reference proteome</keyword>
<name>A0A210R595_MIZYE</name>
<reference evidence="6 7" key="1">
    <citation type="journal article" date="2017" name="Nat. Ecol. Evol.">
        <title>Scallop genome provides insights into evolution of bilaterian karyotype and development.</title>
        <authorList>
            <person name="Wang S."/>
            <person name="Zhang J."/>
            <person name="Jiao W."/>
            <person name="Li J."/>
            <person name="Xun X."/>
            <person name="Sun Y."/>
            <person name="Guo X."/>
            <person name="Huan P."/>
            <person name="Dong B."/>
            <person name="Zhang L."/>
            <person name="Hu X."/>
            <person name="Sun X."/>
            <person name="Wang J."/>
            <person name="Zhao C."/>
            <person name="Wang Y."/>
            <person name="Wang D."/>
            <person name="Huang X."/>
            <person name="Wang R."/>
            <person name="Lv J."/>
            <person name="Li Y."/>
            <person name="Zhang Z."/>
            <person name="Liu B."/>
            <person name="Lu W."/>
            <person name="Hui Y."/>
            <person name="Liang J."/>
            <person name="Zhou Z."/>
            <person name="Hou R."/>
            <person name="Li X."/>
            <person name="Liu Y."/>
            <person name="Li H."/>
            <person name="Ning X."/>
            <person name="Lin Y."/>
            <person name="Zhao L."/>
            <person name="Xing Q."/>
            <person name="Dou J."/>
            <person name="Li Y."/>
            <person name="Mao J."/>
            <person name="Guo H."/>
            <person name="Dou H."/>
            <person name="Li T."/>
            <person name="Mu C."/>
            <person name="Jiang W."/>
            <person name="Fu Q."/>
            <person name="Fu X."/>
            <person name="Miao Y."/>
            <person name="Liu J."/>
            <person name="Yu Q."/>
            <person name="Li R."/>
            <person name="Liao H."/>
            <person name="Li X."/>
            <person name="Kong Y."/>
            <person name="Jiang Z."/>
            <person name="Chourrout D."/>
            <person name="Li R."/>
            <person name="Bao Z."/>
        </authorList>
    </citation>
    <scope>NUCLEOTIDE SEQUENCE [LARGE SCALE GENOMIC DNA]</scope>
    <source>
        <strain evidence="6 7">PY_sf001</strain>
    </source>
</reference>
<keyword evidence="3 6" id="KW-0808">Transferase</keyword>
<dbReference type="GO" id="GO:0005794">
    <property type="term" value="C:Golgi apparatus"/>
    <property type="evidence" value="ECO:0007669"/>
    <property type="project" value="TreeGrafter"/>
</dbReference>
<keyword evidence="5" id="KW-0472">Membrane</keyword>
<protein>
    <submittedName>
        <fullName evidence="6">Glycosyltransferase 8 domain-containing protein 1</fullName>
    </submittedName>
</protein>
<dbReference type="EMBL" id="NEDP02000262">
    <property type="protein sequence ID" value="OWF56189.1"/>
    <property type="molecule type" value="Genomic_DNA"/>
</dbReference>
<dbReference type="OrthoDB" id="411524at2759"/>
<dbReference type="InterPro" id="IPR050748">
    <property type="entry name" value="Glycosyltrans_8_dom-fam"/>
</dbReference>
<evidence type="ECO:0000256" key="4">
    <source>
        <dbReference type="ARBA" id="ARBA00022723"/>
    </source>
</evidence>
<dbReference type="Gene3D" id="3.90.550.10">
    <property type="entry name" value="Spore Coat Polysaccharide Biosynthesis Protein SpsA, Chain A"/>
    <property type="match status" value="1"/>
</dbReference>
<dbReference type="InterPro" id="IPR029044">
    <property type="entry name" value="Nucleotide-diphossugar_trans"/>
</dbReference>
<evidence type="ECO:0000256" key="1">
    <source>
        <dbReference type="ARBA" id="ARBA00006351"/>
    </source>
</evidence>
<evidence type="ECO:0000256" key="3">
    <source>
        <dbReference type="ARBA" id="ARBA00022679"/>
    </source>
</evidence>
<keyword evidence="5" id="KW-0812">Transmembrane</keyword>
<feature type="transmembrane region" description="Helical" evidence="5">
    <location>
        <begin position="49"/>
        <end position="66"/>
    </location>
</feature>
<dbReference type="GO" id="GO:0016757">
    <property type="term" value="F:glycosyltransferase activity"/>
    <property type="evidence" value="ECO:0007669"/>
    <property type="project" value="UniProtKB-KW"/>
</dbReference>
<proteinExistence type="inferred from homology"/>
<evidence type="ECO:0000313" key="7">
    <source>
        <dbReference type="Proteomes" id="UP000242188"/>
    </source>
</evidence>
<accession>A0A210R595</accession>
<evidence type="ECO:0000256" key="2">
    <source>
        <dbReference type="ARBA" id="ARBA00022676"/>
    </source>
</evidence>
<evidence type="ECO:0000256" key="5">
    <source>
        <dbReference type="SAM" id="Phobius"/>
    </source>
</evidence>
<keyword evidence="4" id="KW-0479">Metal-binding</keyword>
<sequence length="396" mass="46274">MLSYGHFINVRAQVSNLHIATWQRLDTNFADSGRNKREINMGFFSSKRIATALTLVWLGFMIYLWFPMLLPNAQKKSVIDKGIFRQEALAQKKNMTSTDAVHVCIMSDSNTIGGMMALINSIRLNTKHDVMFHLFVDRKSMDHARIWIETSTLLVIFYDLHVFPQEWVKGKIKVRGGRPELASPMNFGRYYLPRLFPDFHGRVLYIDDDSIVQGDVYELYNMKLKPGHAAAFSKDCDGPAKRLSLMKNNYADYIDFKNKHVKELDLNPNECAFNSGVFVADLDLWRKNNITQKLEYWMTLNTKEEVYGNERGGGASQPPMMIVFYNQYTEIDPNWHVRYLGWTTRTSYSKSFLSYAHLLHWNGRYKPWGRVSSHVDIWDKYFVKDPDNKFHPVRKY</sequence>
<dbReference type="STRING" id="6573.A0A210R595"/>
<comment type="similarity">
    <text evidence="1">Belongs to the glycosyltransferase 8 family.</text>
</comment>
<keyword evidence="5" id="KW-1133">Transmembrane helix</keyword>
<dbReference type="InterPro" id="IPR002495">
    <property type="entry name" value="Glyco_trans_8"/>
</dbReference>
<dbReference type="AlphaFoldDB" id="A0A210R595"/>
<organism evidence="6 7">
    <name type="scientific">Mizuhopecten yessoensis</name>
    <name type="common">Japanese scallop</name>
    <name type="synonym">Patinopecten yessoensis</name>
    <dbReference type="NCBI Taxonomy" id="6573"/>
    <lineage>
        <taxon>Eukaryota</taxon>
        <taxon>Metazoa</taxon>
        <taxon>Spiralia</taxon>
        <taxon>Lophotrochozoa</taxon>
        <taxon>Mollusca</taxon>
        <taxon>Bivalvia</taxon>
        <taxon>Autobranchia</taxon>
        <taxon>Pteriomorphia</taxon>
        <taxon>Pectinida</taxon>
        <taxon>Pectinoidea</taxon>
        <taxon>Pectinidae</taxon>
        <taxon>Mizuhopecten</taxon>
    </lineage>
</organism>
<dbReference type="Proteomes" id="UP000242188">
    <property type="component" value="Unassembled WGS sequence"/>
</dbReference>
<dbReference type="GO" id="GO:0046872">
    <property type="term" value="F:metal ion binding"/>
    <property type="evidence" value="ECO:0007669"/>
    <property type="project" value="UniProtKB-KW"/>
</dbReference>